<feature type="signal peptide" evidence="3">
    <location>
        <begin position="1"/>
        <end position="27"/>
    </location>
</feature>
<feature type="compositionally biased region" description="Basic and acidic residues" evidence="1">
    <location>
        <begin position="92"/>
        <end position="102"/>
    </location>
</feature>
<dbReference type="VEuPathDB" id="FungiDB:RhiirA1_491536"/>
<feature type="transmembrane region" description="Helical" evidence="2">
    <location>
        <begin position="62"/>
        <end position="87"/>
    </location>
</feature>
<dbReference type="AlphaFoldDB" id="A0A2N0PQL1"/>
<sequence>MVVKNIKLLFSFLLCMINILIIQPSLASCETVDIKIFGIKVSSTEVGELTKGKEIGYIVLNYILSGLCALAIVLVVLFLCCIFICCTSKRRENDEERGVHDHEDDDEDEDDDGVVNDQNPDGRTEKSSNDERNKNEEDEK</sequence>
<keyword evidence="2" id="KW-0472">Membrane</keyword>
<protein>
    <submittedName>
        <fullName evidence="4">Uncharacterized protein</fullName>
    </submittedName>
</protein>
<dbReference type="EMBL" id="LLXJ01000487">
    <property type="protein sequence ID" value="PKC09112.1"/>
    <property type="molecule type" value="Genomic_DNA"/>
</dbReference>
<feature type="region of interest" description="Disordered" evidence="1">
    <location>
        <begin position="92"/>
        <end position="140"/>
    </location>
</feature>
<name>A0A2N0PQL1_9GLOM</name>
<organism evidence="4 5">
    <name type="scientific">Rhizophagus irregularis</name>
    <dbReference type="NCBI Taxonomy" id="588596"/>
    <lineage>
        <taxon>Eukaryota</taxon>
        <taxon>Fungi</taxon>
        <taxon>Fungi incertae sedis</taxon>
        <taxon>Mucoromycota</taxon>
        <taxon>Glomeromycotina</taxon>
        <taxon>Glomeromycetes</taxon>
        <taxon>Glomerales</taxon>
        <taxon>Glomeraceae</taxon>
        <taxon>Rhizophagus</taxon>
    </lineage>
</organism>
<evidence type="ECO:0000256" key="1">
    <source>
        <dbReference type="SAM" id="MobiDB-lite"/>
    </source>
</evidence>
<comment type="caution">
    <text evidence="4">The sequence shown here is derived from an EMBL/GenBank/DDBJ whole genome shotgun (WGS) entry which is preliminary data.</text>
</comment>
<gene>
    <name evidence="4" type="ORF">RhiirA5_375720</name>
</gene>
<accession>A0A2N0PQL1</accession>
<evidence type="ECO:0000313" key="4">
    <source>
        <dbReference type="EMBL" id="PKC09112.1"/>
    </source>
</evidence>
<proteinExistence type="predicted"/>
<reference evidence="4 5" key="1">
    <citation type="submission" date="2016-04" db="EMBL/GenBank/DDBJ databases">
        <title>Genome analyses suggest a sexual origin of heterokaryosis in a supposedly ancient asexual fungus.</title>
        <authorList>
            <person name="Ropars J."/>
            <person name="Sedzielewska K."/>
            <person name="Noel J."/>
            <person name="Charron P."/>
            <person name="Farinelli L."/>
            <person name="Marton T."/>
            <person name="Kruger M."/>
            <person name="Pelin A."/>
            <person name="Brachmann A."/>
            <person name="Corradi N."/>
        </authorList>
    </citation>
    <scope>NUCLEOTIDE SEQUENCE [LARGE SCALE GENOMIC DNA]</scope>
    <source>
        <strain evidence="4 5">A5</strain>
    </source>
</reference>
<keyword evidence="3" id="KW-0732">Signal</keyword>
<evidence type="ECO:0000256" key="2">
    <source>
        <dbReference type="SAM" id="Phobius"/>
    </source>
</evidence>
<reference evidence="4 5" key="2">
    <citation type="submission" date="2017-09" db="EMBL/GenBank/DDBJ databases">
        <title>Extensive intraspecific genome diversity in a model arbuscular mycorrhizal fungus.</title>
        <authorList>
            <person name="Chen E.C."/>
            <person name="Morin E."/>
            <person name="Beaudet D."/>
            <person name="Noel J."/>
            <person name="Ndikumana S."/>
            <person name="Charron P."/>
            <person name="St-Onge C."/>
            <person name="Giorgi J."/>
            <person name="Grigoriev I.V."/>
            <person name="Roux C."/>
            <person name="Martin F.M."/>
            <person name="Corradi N."/>
        </authorList>
    </citation>
    <scope>NUCLEOTIDE SEQUENCE [LARGE SCALE GENOMIC DNA]</scope>
    <source>
        <strain evidence="4 5">A5</strain>
    </source>
</reference>
<feature type="compositionally biased region" description="Basic and acidic residues" evidence="1">
    <location>
        <begin position="120"/>
        <end position="140"/>
    </location>
</feature>
<feature type="compositionally biased region" description="Acidic residues" evidence="1">
    <location>
        <begin position="103"/>
        <end position="114"/>
    </location>
</feature>
<dbReference type="VEuPathDB" id="FungiDB:RhiirFUN_018699"/>
<keyword evidence="2" id="KW-0812">Transmembrane</keyword>
<feature type="chain" id="PRO_5014987580" evidence="3">
    <location>
        <begin position="28"/>
        <end position="140"/>
    </location>
</feature>
<keyword evidence="2" id="KW-1133">Transmembrane helix</keyword>
<evidence type="ECO:0000256" key="3">
    <source>
        <dbReference type="SAM" id="SignalP"/>
    </source>
</evidence>
<dbReference type="Proteomes" id="UP000232722">
    <property type="component" value="Unassembled WGS sequence"/>
</dbReference>
<dbReference type="PROSITE" id="PS51257">
    <property type="entry name" value="PROKAR_LIPOPROTEIN"/>
    <property type="match status" value="1"/>
</dbReference>
<evidence type="ECO:0000313" key="5">
    <source>
        <dbReference type="Proteomes" id="UP000232722"/>
    </source>
</evidence>
<dbReference type="VEuPathDB" id="FungiDB:FUN_019808"/>